<feature type="transmembrane region" description="Helical" evidence="6">
    <location>
        <begin position="161"/>
        <end position="182"/>
    </location>
</feature>
<keyword evidence="2" id="KW-1003">Cell membrane</keyword>
<feature type="transmembrane region" description="Helical" evidence="6">
    <location>
        <begin position="124"/>
        <end position="141"/>
    </location>
</feature>
<dbReference type="EMBL" id="JBHPBY010000510">
    <property type="protein sequence ID" value="MFC1853476.1"/>
    <property type="molecule type" value="Genomic_DNA"/>
</dbReference>
<proteinExistence type="predicted"/>
<dbReference type="Proteomes" id="UP001594351">
    <property type="component" value="Unassembled WGS sequence"/>
</dbReference>
<feature type="transmembrane region" description="Helical" evidence="6">
    <location>
        <begin position="96"/>
        <end position="117"/>
    </location>
</feature>
<name>A0ABV6Z4U1_UNCC1</name>
<dbReference type="InterPro" id="IPR001851">
    <property type="entry name" value="ABC_transp_permease"/>
</dbReference>
<protein>
    <submittedName>
        <fullName evidence="7">ABC transporter permease</fullName>
    </submittedName>
</protein>
<organism evidence="7 8">
    <name type="scientific">candidate division CSSED10-310 bacterium</name>
    <dbReference type="NCBI Taxonomy" id="2855610"/>
    <lineage>
        <taxon>Bacteria</taxon>
        <taxon>Bacteria division CSSED10-310</taxon>
    </lineage>
</organism>
<evidence type="ECO:0000313" key="7">
    <source>
        <dbReference type="EMBL" id="MFC1853476.1"/>
    </source>
</evidence>
<evidence type="ECO:0000313" key="8">
    <source>
        <dbReference type="Proteomes" id="UP001594351"/>
    </source>
</evidence>
<comment type="subcellular location">
    <subcellularLocation>
        <location evidence="1">Cell membrane</location>
        <topology evidence="1">Multi-pass membrane protein</topology>
    </subcellularLocation>
</comment>
<dbReference type="CDD" id="cd06579">
    <property type="entry name" value="TM_PBP1_transp_AraH_like"/>
    <property type="match status" value="1"/>
</dbReference>
<accession>A0ABV6Z4U1</accession>
<sequence length="315" mass="33573">MVQRIKKMISLSYDYLGLVLALSILITIFGILARNFFTITNFQTIANQIPDITIVAVGMTFVLIIAGIDLSVGAVMALSGAVLGIMLVSYEWTLPGAIMACLATGFLCGMLNGFIVIKWSIPSFIVTLGMLEIARGTAYLVTGSRTMYIGGPVEAIIETSILGLSMPFFIALMIVLFSQVVLTRTIFGRYLVAIGTNEEAVRLSGIDPRKYKLAVFTLCGLLTSIAAIMHTARLSSANPNAGYGLELQAIAAVVIGGTSLMGGRGSIISTFFGVLIIAVLDTGLAQIGAQESTKRLITGLVIVAAVILDHYRHRK</sequence>
<evidence type="ECO:0000256" key="5">
    <source>
        <dbReference type="ARBA" id="ARBA00023136"/>
    </source>
</evidence>
<keyword evidence="5 6" id="KW-0472">Membrane</keyword>
<evidence type="ECO:0000256" key="6">
    <source>
        <dbReference type="SAM" id="Phobius"/>
    </source>
</evidence>
<dbReference type="PANTHER" id="PTHR32196">
    <property type="entry name" value="ABC TRANSPORTER PERMEASE PROTEIN YPHD-RELATED-RELATED"/>
    <property type="match status" value="1"/>
</dbReference>
<keyword evidence="3 6" id="KW-0812">Transmembrane</keyword>
<gene>
    <name evidence="7" type="ORF">ACFL27_25070</name>
</gene>
<dbReference type="Pfam" id="PF02653">
    <property type="entry name" value="BPD_transp_2"/>
    <property type="match status" value="1"/>
</dbReference>
<comment type="caution">
    <text evidence="7">The sequence shown here is derived from an EMBL/GenBank/DDBJ whole genome shotgun (WGS) entry which is preliminary data.</text>
</comment>
<feature type="transmembrane region" description="Helical" evidence="6">
    <location>
        <begin position="12"/>
        <end position="33"/>
    </location>
</feature>
<evidence type="ECO:0000256" key="3">
    <source>
        <dbReference type="ARBA" id="ARBA00022692"/>
    </source>
</evidence>
<evidence type="ECO:0000256" key="2">
    <source>
        <dbReference type="ARBA" id="ARBA00022475"/>
    </source>
</evidence>
<feature type="transmembrane region" description="Helical" evidence="6">
    <location>
        <begin position="267"/>
        <end position="289"/>
    </location>
</feature>
<keyword evidence="8" id="KW-1185">Reference proteome</keyword>
<feature type="transmembrane region" description="Helical" evidence="6">
    <location>
        <begin position="211"/>
        <end position="229"/>
    </location>
</feature>
<keyword evidence="4 6" id="KW-1133">Transmembrane helix</keyword>
<evidence type="ECO:0000256" key="1">
    <source>
        <dbReference type="ARBA" id="ARBA00004651"/>
    </source>
</evidence>
<evidence type="ECO:0000256" key="4">
    <source>
        <dbReference type="ARBA" id="ARBA00022989"/>
    </source>
</evidence>
<reference evidence="7 8" key="1">
    <citation type="submission" date="2024-09" db="EMBL/GenBank/DDBJ databases">
        <title>Laminarin stimulates single cell rates of sulfate reduction while oxygen inhibits transcriptomic activity in coastal marine sediment.</title>
        <authorList>
            <person name="Lindsay M."/>
            <person name="Orcutt B."/>
            <person name="Emerson D."/>
            <person name="Stepanauskas R."/>
            <person name="D'Angelo T."/>
        </authorList>
    </citation>
    <scope>NUCLEOTIDE SEQUENCE [LARGE SCALE GENOMIC DNA]</scope>
    <source>
        <strain evidence="7">SAG AM-311-K15</strain>
    </source>
</reference>
<dbReference type="PANTHER" id="PTHR32196:SF72">
    <property type="entry name" value="RIBOSE IMPORT PERMEASE PROTEIN RBSC"/>
    <property type="match status" value="1"/>
</dbReference>